<dbReference type="Proteomes" id="UP000015101">
    <property type="component" value="Unassembled WGS sequence"/>
</dbReference>
<dbReference type="STRING" id="6412.T1FPE7"/>
<dbReference type="HOGENOM" id="CLU_007704_0_0_1"/>
<proteinExistence type="predicted"/>
<dbReference type="eggNOG" id="ENOG502QQ4F">
    <property type="taxonomic scope" value="Eukaryota"/>
</dbReference>
<dbReference type="AlphaFoldDB" id="T1FPE7"/>
<protein>
    <recommendedName>
        <fullName evidence="5">Abnormal spindle-like microcephaly-associated protein ASH domain-containing protein</fullName>
    </recommendedName>
</protein>
<dbReference type="EMBL" id="AMQM01000131">
    <property type="status" value="NOT_ANNOTATED_CDS"/>
    <property type="molecule type" value="Genomic_DNA"/>
</dbReference>
<sequence length="1255" mass="140556">MARNERGKSIVAGQDINCSQVAGADEDVGPPLTSRHMVAPQQASPDTSPVTNQSQAYCPFSISPACGVVEASAEQTFSVTFSPMIVQEFHALLSCSMNNLAPGMGGPTVQLKGRCLLPYCHFLDFEESDYLTGSRRNPDLLAPFIIPSFRKTLSEVAADPTTKVTEFHAVGVCRTIVKKFDLMNPTNMDYSALWECMDPEVPGLTPPFTCCTPSIYVRSMKKNEIVFEFQASSLHVVESYWQLRIPFFNFVQKFLIVGRSREPQVMFDQPFHNFDAVLIGNETSTTVNLLNNEDESFQFKFDLSSCCIAECQEVLNINPTLPVCIRFNAQHEKEVNFNVKCYIKCMTSPLSLNIKGRGYAMNAVVSYGKQGDEMMTTLQPAHLTTLDFGKVRVYDSSVLSISIQNVGSFKFEFSFTLSKKNKPVRDFTSETSLVSIVPSSAVVEQGDKCNCTLVFRPKQQLVLQNYLLTLYVRSFVNIKHGATYCMLLAGQSDQSSLDFSCSYFNFGSQFIYKADVEPPCVLLTIKNQSEKPISLNCTSEPDSWLSFHFKPHILNPCKSLSVKFSFHARETKMFDRDITFVIDEVATKDIHFHGQGVELNLGVENPCHNTIDLGALCPGQCTRRLVPIANKSLAPVTFQVNILPEEKELLHLGTLSIGPAGMFTIPACSTFNVDISFAPWKRIKQFNEAIIAEGLGFKKTLFMIKGSGLGFEVLLNVNRIYFGACVQKSVTVKQLHMSNTGDFGTNFRWDTKEMTPNFCISPERGYIPAGAEVLFDVTFQPKKIVDDIRVESWVIRPVIESEHWTGSEIFNLQPNSTSNYILTYQPMVMTSDNEKHTSSIFFPFPDGTGVLYNLVGIADAPSATTKITREIPCRTLYVESIPVENWLNKPQKFRIKIDYLLINAPNTRDNKDKNDKISLREKVIFVNSTTHEYSFVELTLTFKKPDVVCTFEMNTTVRQKVTQDILIINPLMIPTTFTVTSSLPDLCYLNQLIVPAVSEKLFYVEYFPLKPEILRGKLEMTSNEMGQLVYEIKLIASESLPEKELVFKTSLGSSQSQLARFTNYSKSKTDYICKVNHSDFTCEKVVTAINAGTEQSIEVTYQPSSLGRVETTLVASSPHGGTYTFPIFAECQFPRPQGPFVIKHGSPATIVFKNVFKKATKFNFHVDNPNFRVNTASETIQANRDYKIIVTLDGTASATKLTKTGKLIVVCPQATTACQPSRIQWDYYLKVMDVGLELPVGSRLLYIGHQLAPCF</sequence>
<dbReference type="InterPro" id="IPR033305">
    <property type="entry name" value="Hydin-like"/>
</dbReference>
<dbReference type="GeneID" id="20210694"/>
<name>T1FPE7_HELRO</name>
<accession>T1FPE7</accession>
<dbReference type="CTD" id="20210694"/>
<organism evidence="3 4">
    <name type="scientific">Helobdella robusta</name>
    <name type="common">Californian leech</name>
    <dbReference type="NCBI Taxonomy" id="6412"/>
    <lineage>
        <taxon>Eukaryota</taxon>
        <taxon>Metazoa</taxon>
        <taxon>Spiralia</taxon>
        <taxon>Lophotrochozoa</taxon>
        <taxon>Annelida</taxon>
        <taxon>Clitellata</taxon>
        <taxon>Hirudinea</taxon>
        <taxon>Rhynchobdellida</taxon>
        <taxon>Glossiphoniidae</taxon>
        <taxon>Helobdella</taxon>
    </lineage>
</organism>
<dbReference type="RefSeq" id="XP_009009014.1">
    <property type="nucleotide sequence ID" value="XM_009010766.1"/>
</dbReference>
<evidence type="ECO:0000313" key="2">
    <source>
        <dbReference type="EMBL" id="ESO12294.1"/>
    </source>
</evidence>
<dbReference type="PANTHER" id="PTHR23053">
    <property type="entry name" value="DLEC1 DELETED IN LUNG AND ESOPHAGEAL CANCER 1"/>
    <property type="match status" value="1"/>
</dbReference>
<dbReference type="EMBL" id="KB095811">
    <property type="protein sequence ID" value="ESO12294.1"/>
    <property type="molecule type" value="Genomic_DNA"/>
</dbReference>
<reference evidence="4" key="1">
    <citation type="submission" date="2012-12" db="EMBL/GenBank/DDBJ databases">
        <authorList>
            <person name="Hellsten U."/>
            <person name="Grimwood J."/>
            <person name="Chapman J.A."/>
            <person name="Shapiro H."/>
            <person name="Aerts A."/>
            <person name="Otillar R.P."/>
            <person name="Terry A.Y."/>
            <person name="Boore J.L."/>
            <person name="Simakov O."/>
            <person name="Marletaz F."/>
            <person name="Cho S.-J."/>
            <person name="Edsinger-Gonzales E."/>
            <person name="Havlak P."/>
            <person name="Kuo D.-H."/>
            <person name="Larsson T."/>
            <person name="Lv J."/>
            <person name="Arendt D."/>
            <person name="Savage R."/>
            <person name="Osoegawa K."/>
            <person name="de Jong P."/>
            <person name="Lindberg D.R."/>
            <person name="Seaver E.C."/>
            <person name="Weisblat D.A."/>
            <person name="Putnam N.H."/>
            <person name="Grigoriev I.V."/>
            <person name="Rokhsar D.S."/>
        </authorList>
    </citation>
    <scope>NUCLEOTIDE SEQUENCE</scope>
</reference>
<keyword evidence="4" id="KW-1185">Reference proteome</keyword>
<evidence type="ECO:0000313" key="4">
    <source>
        <dbReference type="Proteomes" id="UP000015101"/>
    </source>
</evidence>
<evidence type="ECO:0000313" key="3">
    <source>
        <dbReference type="EnsemblMetazoa" id="HelroP187825"/>
    </source>
</evidence>
<dbReference type="OMA" id="REPSVYC"/>
<reference evidence="3" key="3">
    <citation type="submission" date="2015-06" db="UniProtKB">
        <authorList>
            <consortium name="EnsemblMetazoa"/>
        </authorList>
    </citation>
    <scope>IDENTIFICATION</scope>
</reference>
<dbReference type="KEGG" id="hro:HELRODRAFT_187825"/>
<dbReference type="EnsemblMetazoa" id="HelroT187825">
    <property type="protein sequence ID" value="HelroP187825"/>
    <property type="gene ID" value="HelroG187825"/>
</dbReference>
<dbReference type="InParanoid" id="T1FPE7"/>
<reference evidence="2 4" key="2">
    <citation type="journal article" date="2013" name="Nature">
        <title>Insights into bilaterian evolution from three spiralian genomes.</title>
        <authorList>
            <person name="Simakov O."/>
            <person name="Marletaz F."/>
            <person name="Cho S.J."/>
            <person name="Edsinger-Gonzales E."/>
            <person name="Havlak P."/>
            <person name="Hellsten U."/>
            <person name="Kuo D.H."/>
            <person name="Larsson T."/>
            <person name="Lv J."/>
            <person name="Arendt D."/>
            <person name="Savage R."/>
            <person name="Osoegawa K."/>
            <person name="de Jong P."/>
            <person name="Grimwood J."/>
            <person name="Chapman J.A."/>
            <person name="Shapiro H."/>
            <person name="Aerts A."/>
            <person name="Otillar R.P."/>
            <person name="Terry A.Y."/>
            <person name="Boore J.L."/>
            <person name="Grigoriev I.V."/>
            <person name="Lindberg D.R."/>
            <person name="Seaver E.C."/>
            <person name="Weisblat D.A."/>
            <person name="Putnam N.H."/>
            <person name="Rokhsar D.S."/>
        </authorList>
    </citation>
    <scope>NUCLEOTIDE SEQUENCE</scope>
</reference>
<feature type="compositionally biased region" description="Polar residues" evidence="1">
    <location>
        <begin position="41"/>
        <end position="51"/>
    </location>
</feature>
<feature type="region of interest" description="Disordered" evidence="1">
    <location>
        <begin position="22"/>
        <end position="51"/>
    </location>
</feature>
<gene>
    <name evidence="3" type="primary">20210694</name>
    <name evidence="2" type="ORF">HELRODRAFT_187825</name>
</gene>
<evidence type="ECO:0008006" key="5">
    <source>
        <dbReference type="Google" id="ProtNLM"/>
    </source>
</evidence>
<dbReference type="OrthoDB" id="442692at2759"/>
<dbReference type="PANTHER" id="PTHR23053:SF0">
    <property type="entry name" value="HYDROCEPHALUS-INDUCING PROTEIN HOMOLOG"/>
    <property type="match status" value="1"/>
</dbReference>
<dbReference type="Gene3D" id="2.60.40.10">
    <property type="entry name" value="Immunoglobulins"/>
    <property type="match status" value="6"/>
</dbReference>
<dbReference type="InterPro" id="IPR013783">
    <property type="entry name" value="Ig-like_fold"/>
</dbReference>
<evidence type="ECO:0000256" key="1">
    <source>
        <dbReference type="SAM" id="MobiDB-lite"/>
    </source>
</evidence>